<dbReference type="SUPFAM" id="SSF48452">
    <property type="entry name" value="TPR-like"/>
    <property type="match status" value="1"/>
</dbReference>
<dbReference type="Gene3D" id="1.25.40.10">
    <property type="entry name" value="Tetratricopeptide repeat domain"/>
    <property type="match status" value="1"/>
</dbReference>
<reference evidence="2 3" key="1">
    <citation type="submission" date="2023-01" db="EMBL/GenBank/DDBJ databases">
        <title>Description of Helicobacter ibis sp. nov. isolated from faecal droppings of black-faced ibis (Theristicus melanopis).</title>
        <authorList>
            <person name="Lopez-Cantillo M."/>
            <person name="Vidal-Veuthey B."/>
            <person name="Mella A."/>
            <person name="De La Haba R."/>
            <person name="Collado L."/>
        </authorList>
    </citation>
    <scope>NUCLEOTIDE SEQUENCE [LARGE SCALE GENOMIC DNA]</scope>
    <source>
        <strain evidence="2 3">A82</strain>
    </source>
</reference>
<dbReference type="RefSeq" id="WP_271021076.1">
    <property type="nucleotide sequence ID" value="NZ_JAQHXR010000002.1"/>
</dbReference>
<dbReference type="EMBL" id="JAQHXR010000002">
    <property type="protein sequence ID" value="MDA3968780.1"/>
    <property type="molecule type" value="Genomic_DNA"/>
</dbReference>
<keyword evidence="1" id="KW-0812">Transmembrane</keyword>
<feature type="transmembrane region" description="Helical" evidence="1">
    <location>
        <begin position="9"/>
        <end position="29"/>
    </location>
</feature>
<protein>
    <submittedName>
        <fullName evidence="2">Tetratricopeptide repeat protein</fullName>
    </submittedName>
</protein>
<keyword evidence="3" id="KW-1185">Reference proteome</keyword>
<evidence type="ECO:0000256" key="1">
    <source>
        <dbReference type="SAM" id="Phobius"/>
    </source>
</evidence>
<keyword evidence="1" id="KW-0472">Membrane</keyword>
<keyword evidence="1" id="KW-1133">Transmembrane helix</keyword>
<sequence length="344" mass="40636">MEFQYRDPLFSIVILIFCIGVISILAYYWNYITSKQKQNGILKFMKNFDYVGFDNEIKEFLALSPNPMPSILFMAKMYSKSANYEKAIRLYLTLLNNIKNPIDKVPILESLSDVYYKAGFPLRSKEICLEILKHFPRDEEALRKLIKINEELSLYQEALEALKCLKEIKGNMTKEELYLQAKILITSKESNKEKKLLEILKKEKNLSRIILSFFKDFYPTLFWQRVEELENKDILNILDILWNTQMQELPSNPLKSKILNDIYKTKGYYDDDNFKKETFELESICLLQREGHYFGDLKFSYKCNICNAISPLSFDRCPHCGEILSIKCIATLKEKENEMRYSFL</sequence>
<organism evidence="2 3">
    <name type="scientific">Helicobacter ibis</name>
    <dbReference type="NCBI Taxonomy" id="2962633"/>
    <lineage>
        <taxon>Bacteria</taxon>
        <taxon>Pseudomonadati</taxon>
        <taxon>Campylobacterota</taxon>
        <taxon>Epsilonproteobacteria</taxon>
        <taxon>Campylobacterales</taxon>
        <taxon>Helicobacteraceae</taxon>
        <taxon>Helicobacter</taxon>
    </lineage>
</organism>
<accession>A0ABT4VDK0</accession>
<name>A0ABT4VDK0_9HELI</name>
<dbReference type="Proteomes" id="UP001210261">
    <property type="component" value="Unassembled WGS sequence"/>
</dbReference>
<evidence type="ECO:0000313" key="3">
    <source>
        <dbReference type="Proteomes" id="UP001210261"/>
    </source>
</evidence>
<evidence type="ECO:0000313" key="2">
    <source>
        <dbReference type="EMBL" id="MDA3968780.1"/>
    </source>
</evidence>
<dbReference type="InterPro" id="IPR011990">
    <property type="entry name" value="TPR-like_helical_dom_sf"/>
</dbReference>
<proteinExistence type="predicted"/>
<comment type="caution">
    <text evidence="2">The sequence shown here is derived from an EMBL/GenBank/DDBJ whole genome shotgun (WGS) entry which is preliminary data.</text>
</comment>
<gene>
    <name evidence="2" type="ORF">PF021_03715</name>
</gene>